<organism evidence="2 3">
    <name type="scientific">Nocardia farcinica (strain IFM 10152)</name>
    <dbReference type="NCBI Taxonomy" id="247156"/>
    <lineage>
        <taxon>Bacteria</taxon>
        <taxon>Bacillati</taxon>
        <taxon>Actinomycetota</taxon>
        <taxon>Actinomycetes</taxon>
        <taxon>Mycobacteriales</taxon>
        <taxon>Nocardiaceae</taxon>
        <taxon>Nocardia</taxon>
    </lineage>
</organism>
<feature type="transmembrane region" description="Helical" evidence="1">
    <location>
        <begin position="7"/>
        <end position="24"/>
    </location>
</feature>
<keyword evidence="1" id="KW-0812">Transmembrane</keyword>
<dbReference type="RefSeq" id="WP_011208077.1">
    <property type="nucleotide sequence ID" value="NC_006361.1"/>
</dbReference>
<evidence type="ECO:0000313" key="3">
    <source>
        <dbReference type="Proteomes" id="UP000006820"/>
    </source>
</evidence>
<dbReference type="OrthoDB" id="4485508at2"/>
<keyword evidence="1" id="KW-0472">Membrane</keyword>
<feature type="transmembrane region" description="Helical" evidence="1">
    <location>
        <begin position="63"/>
        <end position="85"/>
    </location>
</feature>
<accession>Q5YZJ9</accession>
<dbReference type="InterPro" id="IPR056964">
    <property type="entry name" value="Phage_holin"/>
</dbReference>
<keyword evidence="1" id="KW-1133">Transmembrane helix</keyword>
<evidence type="ECO:0000256" key="1">
    <source>
        <dbReference type="SAM" id="Phobius"/>
    </source>
</evidence>
<protein>
    <submittedName>
        <fullName evidence="2">Uncharacterized protein</fullName>
    </submittedName>
</protein>
<dbReference type="EMBL" id="AP006618">
    <property type="protein sequence ID" value="BAD56392.1"/>
    <property type="molecule type" value="Genomic_DNA"/>
</dbReference>
<dbReference type="GeneID" id="61136470"/>
<dbReference type="Proteomes" id="UP000006820">
    <property type="component" value="Chromosome"/>
</dbReference>
<name>Q5YZJ9_NOCFA</name>
<sequence>MSVRVNHIVLAAATLAGGAAYIFVPDREALANALLGVIAVLGWIFVAAYGIRSRWTSTAAGRGVMRLMVCLALICTHGTATLLWGYPGRDFIRPLLLLAIVLAVLDLLATLLRLQRTRSEDG</sequence>
<dbReference type="STRING" id="247156.NFA_15470"/>
<feature type="transmembrane region" description="Helical" evidence="1">
    <location>
        <begin position="91"/>
        <end position="112"/>
    </location>
</feature>
<dbReference type="AlphaFoldDB" id="Q5YZJ9"/>
<keyword evidence="3" id="KW-1185">Reference proteome</keyword>
<gene>
    <name evidence="2" type="ordered locus">NFA_15470</name>
</gene>
<dbReference type="eggNOG" id="ENOG5031G82">
    <property type="taxonomic scope" value="Bacteria"/>
</dbReference>
<evidence type="ECO:0000313" key="2">
    <source>
        <dbReference type="EMBL" id="BAD56392.1"/>
    </source>
</evidence>
<dbReference type="HOGENOM" id="CLU_2083027_0_0_11"/>
<dbReference type="KEGG" id="nfa:NFA_15470"/>
<proteinExistence type="predicted"/>
<feature type="transmembrane region" description="Helical" evidence="1">
    <location>
        <begin position="30"/>
        <end position="51"/>
    </location>
</feature>
<dbReference type="Pfam" id="PF23778">
    <property type="entry name" value="Phage_holin_2"/>
    <property type="match status" value="1"/>
</dbReference>
<reference evidence="2 3" key="1">
    <citation type="journal article" date="2004" name="Proc. Natl. Acad. Sci. U.S.A.">
        <title>The complete genomic sequence of Nocardia farcinica IFM 10152.</title>
        <authorList>
            <person name="Ishikawa J."/>
            <person name="Yamashita A."/>
            <person name="Mikami Y."/>
            <person name="Hoshino Y."/>
            <person name="Kurita H."/>
            <person name="Hotta K."/>
            <person name="Shiba T."/>
            <person name="Hattori M."/>
        </authorList>
    </citation>
    <scope>NUCLEOTIDE SEQUENCE [LARGE SCALE GENOMIC DNA]</scope>
    <source>
        <strain evidence="2 3">IFM 10152</strain>
    </source>
</reference>